<comment type="subcellular location">
    <subcellularLocation>
        <location evidence="1">Cell membrane</location>
        <topology evidence="1">Peripheral membrane protein</topology>
    </subcellularLocation>
</comment>
<reference evidence="10 11" key="1">
    <citation type="journal article" date="2015" name="Genome Announc.">
        <title>Expanding the biotechnology potential of lactobacilli through comparative genomics of 213 strains and associated genera.</title>
        <authorList>
            <person name="Sun Z."/>
            <person name="Harris H.M."/>
            <person name="McCann A."/>
            <person name="Guo C."/>
            <person name="Argimon S."/>
            <person name="Zhang W."/>
            <person name="Yang X."/>
            <person name="Jeffery I.B."/>
            <person name="Cooney J.C."/>
            <person name="Kagawa T.F."/>
            <person name="Liu W."/>
            <person name="Song Y."/>
            <person name="Salvetti E."/>
            <person name="Wrobel A."/>
            <person name="Rasinkangas P."/>
            <person name="Parkhill J."/>
            <person name="Rea M.C."/>
            <person name="O'Sullivan O."/>
            <person name="Ritari J."/>
            <person name="Douillard F.P."/>
            <person name="Paul Ross R."/>
            <person name="Yang R."/>
            <person name="Briner A.E."/>
            <person name="Felis G.E."/>
            <person name="de Vos W.M."/>
            <person name="Barrangou R."/>
            <person name="Klaenhammer T.R."/>
            <person name="Caufield P.W."/>
            <person name="Cui Y."/>
            <person name="Zhang H."/>
            <person name="O'Toole P.W."/>
        </authorList>
    </citation>
    <scope>NUCLEOTIDE SEQUENCE [LARGE SCALE GENOMIC DNA]</scope>
    <source>
        <strain evidence="10 11">DSM 15946</strain>
    </source>
</reference>
<feature type="domain" description="ABC transporter" evidence="9">
    <location>
        <begin position="244"/>
        <end position="461"/>
    </location>
</feature>
<evidence type="ECO:0000313" key="10">
    <source>
        <dbReference type="EMBL" id="KRL90646.1"/>
    </source>
</evidence>
<dbReference type="RefSeq" id="WP_019206634.1">
    <property type="nucleotide sequence ID" value="NZ_AZFK01000028.1"/>
</dbReference>
<dbReference type="InterPro" id="IPR003593">
    <property type="entry name" value="AAA+_ATPase"/>
</dbReference>
<gene>
    <name evidence="10" type="ORF">FC43_GL001250</name>
</gene>
<sequence length="461" mass="50043">MTDPITIQNVIFSYQAHQPVLQLADLTIPRGSFTLLYGPSGSGKSTLLRLLAGLLPKYGGHLNAQAAINLAPQETAMLFQDPSLQFALDTPQHEAEFALENLQVHRHQMRHRIRDAFATVGISDLADRQFATLSGGEKQRAALAVVIAMHRPVILLDEPFASLDAKNRALLLAQLQAQVAAGKTVIIADHDLANYQAVQPQIIRFDRAHQATQLPEAAAQALLTAAAQPIALPTQAARTWPAAIVGRKLVLERPHQRLLDQANCQIPANKITLLTGESGSGKSTLLKCLAKLVPYQGELTLQGRSLQKYRPRQWGRQVGLVFQHAADQFLNVTMAEELALSQAQGRHPYFTPANLTAAIDLLGLTGLADRVVYSLSGGQQKKLQLLVMLMMGQPVLLLDEPFAGLDAASAQAVRQLITACQAVQPATIIVVSHQLAGLAGWVDCHLHLSHQQLQDLAEVRS</sequence>
<evidence type="ECO:0000256" key="3">
    <source>
        <dbReference type="ARBA" id="ARBA00022448"/>
    </source>
</evidence>
<evidence type="ECO:0000256" key="5">
    <source>
        <dbReference type="ARBA" id="ARBA00022741"/>
    </source>
</evidence>
<dbReference type="PROSITE" id="PS00211">
    <property type="entry name" value="ABC_TRANSPORTER_1"/>
    <property type="match status" value="2"/>
</dbReference>
<dbReference type="CDD" id="cd03225">
    <property type="entry name" value="ABC_cobalt_CbiO_domain1"/>
    <property type="match status" value="2"/>
</dbReference>
<keyword evidence="7" id="KW-1278">Translocase</keyword>
<dbReference type="InterPro" id="IPR050095">
    <property type="entry name" value="ECF_ABC_transporter_ATP-bd"/>
</dbReference>
<dbReference type="Gene3D" id="3.40.50.300">
    <property type="entry name" value="P-loop containing nucleotide triphosphate hydrolases"/>
    <property type="match status" value="2"/>
</dbReference>
<keyword evidence="4" id="KW-1003">Cell membrane</keyword>
<name>A0A0R1UB76_9LACO</name>
<comment type="similarity">
    <text evidence="2">Belongs to the ABC transporter superfamily.</text>
</comment>
<evidence type="ECO:0000313" key="11">
    <source>
        <dbReference type="Proteomes" id="UP000050816"/>
    </source>
</evidence>
<evidence type="ECO:0000256" key="2">
    <source>
        <dbReference type="ARBA" id="ARBA00005417"/>
    </source>
</evidence>
<dbReference type="GO" id="GO:0016887">
    <property type="term" value="F:ATP hydrolysis activity"/>
    <property type="evidence" value="ECO:0007669"/>
    <property type="project" value="InterPro"/>
</dbReference>
<dbReference type="SUPFAM" id="SSF52540">
    <property type="entry name" value="P-loop containing nucleoside triphosphate hydrolases"/>
    <property type="match status" value="2"/>
</dbReference>
<evidence type="ECO:0000256" key="1">
    <source>
        <dbReference type="ARBA" id="ARBA00004202"/>
    </source>
</evidence>
<dbReference type="AlphaFoldDB" id="A0A0R1UB76"/>
<dbReference type="GO" id="GO:0005524">
    <property type="term" value="F:ATP binding"/>
    <property type="evidence" value="ECO:0007669"/>
    <property type="project" value="UniProtKB-KW"/>
</dbReference>
<dbReference type="PANTHER" id="PTHR43553">
    <property type="entry name" value="HEAVY METAL TRANSPORTER"/>
    <property type="match status" value="1"/>
</dbReference>
<dbReference type="PROSITE" id="PS50893">
    <property type="entry name" value="ABC_TRANSPORTER_2"/>
    <property type="match status" value="2"/>
</dbReference>
<evidence type="ECO:0000256" key="4">
    <source>
        <dbReference type="ARBA" id="ARBA00022475"/>
    </source>
</evidence>
<keyword evidence="8" id="KW-0472">Membrane</keyword>
<comment type="caution">
    <text evidence="10">The sequence shown here is derived from an EMBL/GenBank/DDBJ whole genome shotgun (WGS) entry which is preliminary data.</text>
</comment>
<evidence type="ECO:0000259" key="9">
    <source>
        <dbReference type="PROSITE" id="PS50893"/>
    </source>
</evidence>
<dbReference type="InterPro" id="IPR015856">
    <property type="entry name" value="ABC_transpr_CbiO/EcfA_su"/>
</dbReference>
<dbReference type="Pfam" id="PF00005">
    <property type="entry name" value="ABC_tran"/>
    <property type="match status" value="2"/>
</dbReference>
<keyword evidence="6 10" id="KW-0067">ATP-binding</keyword>
<dbReference type="GO" id="GO:0042626">
    <property type="term" value="F:ATPase-coupled transmembrane transporter activity"/>
    <property type="evidence" value="ECO:0007669"/>
    <property type="project" value="TreeGrafter"/>
</dbReference>
<organism evidence="10 11">
    <name type="scientific">Limosilactobacillus ingluviei DSM 15946</name>
    <dbReference type="NCBI Taxonomy" id="1423760"/>
    <lineage>
        <taxon>Bacteria</taxon>
        <taxon>Bacillati</taxon>
        <taxon>Bacillota</taxon>
        <taxon>Bacilli</taxon>
        <taxon>Lactobacillales</taxon>
        <taxon>Lactobacillaceae</taxon>
        <taxon>Limosilactobacillus</taxon>
    </lineage>
</organism>
<feature type="domain" description="ABC transporter" evidence="9">
    <location>
        <begin position="5"/>
        <end position="232"/>
    </location>
</feature>
<dbReference type="Proteomes" id="UP000050816">
    <property type="component" value="Unassembled WGS sequence"/>
</dbReference>
<dbReference type="PATRIC" id="fig|1423760.3.peg.1320"/>
<keyword evidence="5" id="KW-0547">Nucleotide-binding</keyword>
<dbReference type="InterPro" id="IPR017871">
    <property type="entry name" value="ABC_transporter-like_CS"/>
</dbReference>
<dbReference type="GO" id="GO:0043190">
    <property type="term" value="C:ATP-binding cassette (ABC) transporter complex"/>
    <property type="evidence" value="ECO:0007669"/>
    <property type="project" value="TreeGrafter"/>
</dbReference>
<proteinExistence type="inferred from homology"/>
<dbReference type="EMBL" id="AZFK01000028">
    <property type="protein sequence ID" value="KRL90646.1"/>
    <property type="molecule type" value="Genomic_DNA"/>
</dbReference>
<keyword evidence="3" id="KW-0813">Transport</keyword>
<dbReference type="PANTHER" id="PTHR43553:SF27">
    <property type="entry name" value="ENERGY-COUPLING FACTOR TRANSPORTER ATP-BINDING PROTEIN ECFA2"/>
    <property type="match status" value="1"/>
</dbReference>
<dbReference type="SMART" id="SM00382">
    <property type="entry name" value="AAA"/>
    <property type="match status" value="2"/>
</dbReference>
<protein>
    <submittedName>
        <fullName evidence="10">ABC transporter ATP-binding component</fullName>
    </submittedName>
</protein>
<dbReference type="InterPro" id="IPR027417">
    <property type="entry name" value="P-loop_NTPase"/>
</dbReference>
<evidence type="ECO:0000256" key="7">
    <source>
        <dbReference type="ARBA" id="ARBA00022967"/>
    </source>
</evidence>
<accession>A0A0R1UB76</accession>
<evidence type="ECO:0000256" key="6">
    <source>
        <dbReference type="ARBA" id="ARBA00022840"/>
    </source>
</evidence>
<dbReference type="GeneID" id="82934362"/>
<evidence type="ECO:0000256" key="8">
    <source>
        <dbReference type="ARBA" id="ARBA00023136"/>
    </source>
</evidence>
<dbReference type="InterPro" id="IPR003439">
    <property type="entry name" value="ABC_transporter-like_ATP-bd"/>
</dbReference>